<dbReference type="InterPro" id="IPR016181">
    <property type="entry name" value="Acyl_CoA_acyltransferase"/>
</dbReference>
<dbReference type="RefSeq" id="WP_132006897.1">
    <property type="nucleotide sequence ID" value="NZ_JABUHM010000004.1"/>
</dbReference>
<keyword evidence="2" id="KW-0808">Transferase</keyword>
<dbReference type="PROSITE" id="PS51186">
    <property type="entry name" value="GNAT"/>
    <property type="match status" value="1"/>
</dbReference>
<gene>
    <name evidence="2" type="ORF">EV146_106185</name>
</gene>
<keyword evidence="3" id="KW-1185">Reference proteome</keyword>
<dbReference type="EMBL" id="SLVV01000006">
    <property type="protein sequence ID" value="TCN24983.1"/>
    <property type="molecule type" value="Genomic_DNA"/>
</dbReference>
<dbReference type="GO" id="GO:0005737">
    <property type="term" value="C:cytoplasm"/>
    <property type="evidence" value="ECO:0007669"/>
    <property type="project" value="TreeGrafter"/>
</dbReference>
<reference evidence="2 3" key="1">
    <citation type="journal article" date="2015" name="Stand. Genomic Sci.">
        <title>Genomic Encyclopedia of Bacterial and Archaeal Type Strains, Phase III: the genomes of soil and plant-associated and newly described type strains.</title>
        <authorList>
            <person name="Whitman W.B."/>
            <person name="Woyke T."/>
            <person name="Klenk H.P."/>
            <person name="Zhou Y."/>
            <person name="Lilburn T.G."/>
            <person name="Beck B.J."/>
            <person name="De Vos P."/>
            <person name="Vandamme P."/>
            <person name="Eisen J.A."/>
            <person name="Garrity G."/>
            <person name="Hugenholtz P."/>
            <person name="Kyrpides N.C."/>
        </authorList>
    </citation>
    <scope>NUCLEOTIDE SEQUENCE [LARGE SCALE GENOMIC DNA]</scope>
    <source>
        <strain evidence="2 3">CV53</strain>
    </source>
</reference>
<dbReference type="GO" id="GO:0008999">
    <property type="term" value="F:protein-N-terminal-alanine acetyltransferase activity"/>
    <property type="evidence" value="ECO:0007669"/>
    <property type="project" value="TreeGrafter"/>
</dbReference>
<dbReference type="AlphaFoldDB" id="A0A4R2BEU2"/>
<feature type="domain" description="N-acetyltransferase" evidence="1">
    <location>
        <begin position="10"/>
        <end position="175"/>
    </location>
</feature>
<protein>
    <submittedName>
        <fullName evidence="2">Ribosomal-protein-alanine N-acetyltransferase</fullName>
    </submittedName>
</protein>
<dbReference type="PANTHER" id="PTHR43792">
    <property type="entry name" value="GNAT FAMILY, PUTATIVE (AFU_ORTHOLOGUE AFUA_3G00765)-RELATED-RELATED"/>
    <property type="match status" value="1"/>
</dbReference>
<dbReference type="PANTHER" id="PTHR43792:SF9">
    <property type="entry name" value="RIBOSOMAL-PROTEIN-ALANINE ACETYLTRANSFERASE"/>
    <property type="match status" value="1"/>
</dbReference>
<sequence length="191" mass="22012">MFPKLETERLILREINEEDAEAIYGFFSHPEVTRNYGQEPFTAGGQASQLVDVFARNFREKRGIRWGIEIKGERGLIGTIGFNAWVPKHKRAEIGYELHPLFWRNGYAAEALNRVVSYGFEELLLKRIGAVVFIENNASNQLLMKMGFEKEGILKNYMHQNGESFDTYIYSLLKEKRLSGENLPNKSNMNS</sequence>
<evidence type="ECO:0000259" key="1">
    <source>
        <dbReference type="PROSITE" id="PS51186"/>
    </source>
</evidence>
<organism evidence="2 3">
    <name type="scientific">Mesobacillus foraminis</name>
    <dbReference type="NCBI Taxonomy" id="279826"/>
    <lineage>
        <taxon>Bacteria</taxon>
        <taxon>Bacillati</taxon>
        <taxon>Bacillota</taxon>
        <taxon>Bacilli</taxon>
        <taxon>Bacillales</taxon>
        <taxon>Bacillaceae</taxon>
        <taxon>Mesobacillus</taxon>
    </lineage>
</organism>
<name>A0A4R2BEU2_9BACI</name>
<dbReference type="InterPro" id="IPR000182">
    <property type="entry name" value="GNAT_dom"/>
</dbReference>
<evidence type="ECO:0000313" key="3">
    <source>
        <dbReference type="Proteomes" id="UP000295689"/>
    </source>
</evidence>
<comment type="caution">
    <text evidence="2">The sequence shown here is derived from an EMBL/GenBank/DDBJ whole genome shotgun (WGS) entry which is preliminary data.</text>
</comment>
<accession>A0A4R2BEU2</accession>
<dbReference type="Proteomes" id="UP000295689">
    <property type="component" value="Unassembled WGS sequence"/>
</dbReference>
<dbReference type="Gene3D" id="3.40.630.30">
    <property type="match status" value="1"/>
</dbReference>
<proteinExistence type="predicted"/>
<dbReference type="Pfam" id="PF13302">
    <property type="entry name" value="Acetyltransf_3"/>
    <property type="match status" value="1"/>
</dbReference>
<evidence type="ECO:0000313" key="2">
    <source>
        <dbReference type="EMBL" id="TCN24983.1"/>
    </source>
</evidence>
<dbReference type="InterPro" id="IPR051531">
    <property type="entry name" value="N-acetyltransferase"/>
</dbReference>
<dbReference type="SUPFAM" id="SSF55729">
    <property type="entry name" value="Acyl-CoA N-acyltransferases (Nat)"/>
    <property type="match status" value="1"/>
</dbReference>